<organism evidence="1 2">
    <name type="scientific">Platanthera zijinensis</name>
    <dbReference type="NCBI Taxonomy" id="2320716"/>
    <lineage>
        <taxon>Eukaryota</taxon>
        <taxon>Viridiplantae</taxon>
        <taxon>Streptophyta</taxon>
        <taxon>Embryophyta</taxon>
        <taxon>Tracheophyta</taxon>
        <taxon>Spermatophyta</taxon>
        <taxon>Magnoliopsida</taxon>
        <taxon>Liliopsida</taxon>
        <taxon>Asparagales</taxon>
        <taxon>Orchidaceae</taxon>
        <taxon>Orchidoideae</taxon>
        <taxon>Orchideae</taxon>
        <taxon>Orchidinae</taxon>
        <taxon>Platanthera</taxon>
    </lineage>
</organism>
<dbReference type="Proteomes" id="UP001418222">
    <property type="component" value="Unassembled WGS sequence"/>
</dbReference>
<reference evidence="1 2" key="1">
    <citation type="journal article" date="2022" name="Nat. Plants">
        <title>Genomes of leafy and leafless Platanthera orchids illuminate the evolution of mycoheterotrophy.</title>
        <authorList>
            <person name="Li M.H."/>
            <person name="Liu K.W."/>
            <person name="Li Z."/>
            <person name="Lu H.C."/>
            <person name="Ye Q.L."/>
            <person name="Zhang D."/>
            <person name="Wang J.Y."/>
            <person name="Li Y.F."/>
            <person name="Zhong Z.M."/>
            <person name="Liu X."/>
            <person name="Yu X."/>
            <person name="Liu D.K."/>
            <person name="Tu X.D."/>
            <person name="Liu B."/>
            <person name="Hao Y."/>
            <person name="Liao X.Y."/>
            <person name="Jiang Y.T."/>
            <person name="Sun W.H."/>
            <person name="Chen J."/>
            <person name="Chen Y.Q."/>
            <person name="Ai Y."/>
            <person name="Zhai J.W."/>
            <person name="Wu S.S."/>
            <person name="Zhou Z."/>
            <person name="Hsiao Y.Y."/>
            <person name="Wu W.L."/>
            <person name="Chen Y.Y."/>
            <person name="Lin Y.F."/>
            <person name="Hsu J.L."/>
            <person name="Li C.Y."/>
            <person name="Wang Z.W."/>
            <person name="Zhao X."/>
            <person name="Zhong W.Y."/>
            <person name="Ma X.K."/>
            <person name="Ma L."/>
            <person name="Huang J."/>
            <person name="Chen G.Z."/>
            <person name="Huang M.Z."/>
            <person name="Huang L."/>
            <person name="Peng D.H."/>
            <person name="Luo Y.B."/>
            <person name="Zou S.Q."/>
            <person name="Chen S.P."/>
            <person name="Lan S."/>
            <person name="Tsai W.C."/>
            <person name="Van de Peer Y."/>
            <person name="Liu Z.J."/>
        </authorList>
    </citation>
    <scope>NUCLEOTIDE SEQUENCE [LARGE SCALE GENOMIC DNA]</scope>
    <source>
        <strain evidence="1">Lor287</strain>
    </source>
</reference>
<evidence type="ECO:0000313" key="2">
    <source>
        <dbReference type="Proteomes" id="UP001418222"/>
    </source>
</evidence>
<dbReference type="EMBL" id="JBBWWQ010000007">
    <property type="protein sequence ID" value="KAK8942997.1"/>
    <property type="molecule type" value="Genomic_DNA"/>
</dbReference>
<accession>A0AAP0BL85</accession>
<name>A0AAP0BL85_9ASPA</name>
<sequence>MNVCHSQDLLQEFMARIQRARYETFVINLASAYEGSRFSLPVLLDFRGRIYRSGV</sequence>
<dbReference type="InterPro" id="IPR043502">
    <property type="entry name" value="DNA/RNA_pol_sf"/>
</dbReference>
<evidence type="ECO:0000313" key="1">
    <source>
        <dbReference type="EMBL" id="KAK8942997.1"/>
    </source>
</evidence>
<gene>
    <name evidence="1" type="ORF">KSP39_PZI008754</name>
</gene>
<proteinExistence type="predicted"/>
<keyword evidence="2" id="KW-1185">Reference proteome</keyword>
<dbReference type="AlphaFoldDB" id="A0AAP0BL85"/>
<comment type="caution">
    <text evidence="1">The sequence shown here is derived from an EMBL/GenBank/DDBJ whole genome shotgun (WGS) entry which is preliminary data.</text>
</comment>
<protein>
    <submittedName>
        <fullName evidence="1">Uncharacterized protein</fullName>
    </submittedName>
</protein>
<dbReference type="SUPFAM" id="SSF56672">
    <property type="entry name" value="DNA/RNA polymerases"/>
    <property type="match status" value="1"/>
</dbReference>